<feature type="compositionally biased region" description="Basic and acidic residues" evidence="1">
    <location>
        <begin position="178"/>
        <end position="189"/>
    </location>
</feature>
<keyword evidence="4" id="KW-1185">Reference proteome</keyword>
<comment type="caution">
    <text evidence="3">The sequence shown here is derived from an EMBL/GenBank/DDBJ whole genome shotgun (WGS) entry which is preliminary data.</text>
</comment>
<feature type="region of interest" description="Disordered" evidence="1">
    <location>
        <begin position="64"/>
        <end position="128"/>
    </location>
</feature>
<name>A0A8H5H6T5_9AGAR</name>
<gene>
    <name evidence="3" type="ORF">D9615_005210</name>
</gene>
<accession>A0A8H5H6T5</accession>
<evidence type="ECO:0000313" key="4">
    <source>
        <dbReference type="Proteomes" id="UP000565441"/>
    </source>
</evidence>
<evidence type="ECO:0000313" key="3">
    <source>
        <dbReference type="EMBL" id="KAF5377680.1"/>
    </source>
</evidence>
<proteinExistence type="predicted"/>
<dbReference type="AlphaFoldDB" id="A0A8H5H6T5"/>
<feature type="compositionally biased region" description="Low complexity" evidence="1">
    <location>
        <begin position="202"/>
        <end position="211"/>
    </location>
</feature>
<feature type="compositionally biased region" description="Low complexity" evidence="1">
    <location>
        <begin position="218"/>
        <end position="237"/>
    </location>
</feature>
<keyword evidence="2" id="KW-1133">Transmembrane helix</keyword>
<keyword evidence="2" id="KW-0472">Membrane</keyword>
<dbReference type="Proteomes" id="UP000565441">
    <property type="component" value="Unassembled WGS sequence"/>
</dbReference>
<feature type="compositionally biased region" description="Polar residues" evidence="1">
    <location>
        <begin position="69"/>
        <end position="80"/>
    </location>
</feature>
<protein>
    <submittedName>
        <fullName evidence="3">Uncharacterized protein</fullName>
    </submittedName>
</protein>
<dbReference type="EMBL" id="JAACJP010000023">
    <property type="protein sequence ID" value="KAF5377680.1"/>
    <property type="molecule type" value="Genomic_DNA"/>
</dbReference>
<feature type="compositionally biased region" description="Pro residues" evidence="1">
    <location>
        <begin position="238"/>
        <end position="255"/>
    </location>
</feature>
<keyword evidence="2" id="KW-0812">Transmembrane</keyword>
<feature type="region of interest" description="Disordered" evidence="1">
    <location>
        <begin position="162"/>
        <end position="265"/>
    </location>
</feature>
<feature type="compositionally biased region" description="Pro residues" evidence="1">
    <location>
        <begin position="113"/>
        <end position="122"/>
    </location>
</feature>
<evidence type="ECO:0000256" key="2">
    <source>
        <dbReference type="SAM" id="Phobius"/>
    </source>
</evidence>
<sequence length="265" mass="28754">MADSPRGLSRTTLIIVVVCASLAGLAIVLLTVKLLRSRRRRPAAPLPPVQPLAHRRTTKFETYYDTPLLYNNSRPTSSIPPNTPDRLDTPLPVPIFPSSSDSFHSSDSGLPAPSRPTPPPRPLSSVSVISNGIPALSHRTSRQTLRGVPHNPHSRVQIILPAPLAPSLQRPQSRQCNSRRDIDSDRMSFVDKWVPVGRDDSSASNNASSPSTPRPSRRASSTTSMSTSPSSYSYFQPHSPPPPVPELPSLYPTPIPTEHRGPAAT</sequence>
<evidence type="ECO:0000256" key="1">
    <source>
        <dbReference type="SAM" id="MobiDB-lite"/>
    </source>
</evidence>
<dbReference type="OrthoDB" id="3270653at2759"/>
<feature type="compositionally biased region" description="Low complexity" evidence="1">
    <location>
        <begin position="98"/>
        <end position="112"/>
    </location>
</feature>
<reference evidence="3 4" key="1">
    <citation type="journal article" date="2020" name="ISME J.">
        <title>Uncovering the hidden diversity of litter-decomposition mechanisms in mushroom-forming fungi.</title>
        <authorList>
            <person name="Floudas D."/>
            <person name="Bentzer J."/>
            <person name="Ahren D."/>
            <person name="Johansson T."/>
            <person name="Persson P."/>
            <person name="Tunlid A."/>
        </authorList>
    </citation>
    <scope>NUCLEOTIDE SEQUENCE [LARGE SCALE GENOMIC DNA]</scope>
    <source>
        <strain evidence="3 4">CBS 661.87</strain>
    </source>
</reference>
<feature type="transmembrane region" description="Helical" evidence="2">
    <location>
        <begin position="12"/>
        <end position="32"/>
    </location>
</feature>
<organism evidence="3 4">
    <name type="scientific">Tricholomella constricta</name>
    <dbReference type="NCBI Taxonomy" id="117010"/>
    <lineage>
        <taxon>Eukaryota</taxon>
        <taxon>Fungi</taxon>
        <taxon>Dikarya</taxon>
        <taxon>Basidiomycota</taxon>
        <taxon>Agaricomycotina</taxon>
        <taxon>Agaricomycetes</taxon>
        <taxon>Agaricomycetidae</taxon>
        <taxon>Agaricales</taxon>
        <taxon>Tricholomatineae</taxon>
        <taxon>Lyophyllaceae</taxon>
        <taxon>Tricholomella</taxon>
    </lineage>
</organism>